<keyword evidence="1" id="KW-1133">Transmembrane helix</keyword>
<dbReference type="EMBL" id="KN826451">
    <property type="protein sequence ID" value="KIK78852.1"/>
    <property type="molecule type" value="Genomic_DNA"/>
</dbReference>
<gene>
    <name evidence="2" type="ORF">PAXRUDRAFT_162889</name>
</gene>
<evidence type="ECO:0000256" key="1">
    <source>
        <dbReference type="SAM" id="Phobius"/>
    </source>
</evidence>
<organism evidence="2 3">
    <name type="scientific">Paxillus rubicundulus Ve08.2h10</name>
    <dbReference type="NCBI Taxonomy" id="930991"/>
    <lineage>
        <taxon>Eukaryota</taxon>
        <taxon>Fungi</taxon>
        <taxon>Dikarya</taxon>
        <taxon>Basidiomycota</taxon>
        <taxon>Agaricomycotina</taxon>
        <taxon>Agaricomycetes</taxon>
        <taxon>Agaricomycetidae</taxon>
        <taxon>Boletales</taxon>
        <taxon>Paxilineae</taxon>
        <taxon>Paxillaceae</taxon>
        <taxon>Paxillus</taxon>
    </lineage>
</organism>
<proteinExistence type="predicted"/>
<name>A0A0D0C750_9AGAM</name>
<accession>A0A0D0C750</accession>
<dbReference type="InParanoid" id="A0A0D0C750"/>
<feature type="non-terminal residue" evidence="2">
    <location>
        <position position="1"/>
    </location>
</feature>
<keyword evidence="1" id="KW-0472">Membrane</keyword>
<reference evidence="2 3" key="1">
    <citation type="submission" date="2014-04" db="EMBL/GenBank/DDBJ databases">
        <authorList>
            <consortium name="DOE Joint Genome Institute"/>
            <person name="Kuo A."/>
            <person name="Kohler A."/>
            <person name="Jargeat P."/>
            <person name="Nagy L.G."/>
            <person name="Floudas D."/>
            <person name="Copeland A."/>
            <person name="Barry K.W."/>
            <person name="Cichocki N."/>
            <person name="Veneault-Fourrey C."/>
            <person name="LaButti K."/>
            <person name="Lindquist E.A."/>
            <person name="Lipzen A."/>
            <person name="Lundell T."/>
            <person name="Morin E."/>
            <person name="Murat C."/>
            <person name="Sun H."/>
            <person name="Tunlid A."/>
            <person name="Henrissat B."/>
            <person name="Grigoriev I.V."/>
            <person name="Hibbett D.S."/>
            <person name="Martin F."/>
            <person name="Nordberg H.P."/>
            <person name="Cantor M.N."/>
            <person name="Hua S.X."/>
        </authorList>
    </citation>
    <scope>NUCLEOTIDE SEQUENCE [LARGE SCALE GENOMIC DNA]</scope>
    <source>
        <strain evidence="2 3">Ve08.2h10</strain>
    </source>
</reference>
<dbReference type="Proteomes" id="UP000054538">
    <property type="component" value="Unassembled WGS sequence"/>
</dbReference>
<dbReference type="AlphaFoldDB" id="A0A0D0C750"/>
<sequence length="143" mass="15799">WEDKPTQQVEVSPMSVLRGCPKFLNAAIIAEPQALIQESPSFFLDDEFPMVDLAEACVFTVTADKAKSWFKDCGYGDSKRNAHTSHFARLASITCNTLILVLLLMSTCFLVSVLPRLAILILYVKSRVSSEGNGLEGAVHFLF</sequence>
<reference evidence="3" key="2">
    <citation type="submission" date="2015-01" db="EMBL/GenBank/DDBJ databases">
        <title>Evolutionary Origins and Diversification of the Mycorrhizal Mutualists.</title>
        <authorList>
            <consortium name="DOE Joint Genome Institute"/>
            <consortium name="Mycorrhizal Genomics Consortium"/>
            <person name="Kohler A."/>
            <person name="Kuo A."/>
            <person name="Nagy L.G."/>
            <person name="Floudas D."/>
            <person name="Copeland A."/>
            <person name="Barry K.W."/>
            <person name="Cichocki N."/>
            <person name="Veneault-Fourrey C."/>
            <person name="LaButti K."/>
            <person name="Lindquist E.A."/>
            <person name="Lipzen A."/>
            <person name="Lundell T."/>
            <person name="Morin E."/>
            <person name="Murat C."/>
            <person name="Riley R."/>
            <person name="Ohm R."/>
            <person name="Sun H."/>
            <person name="Tunlid A."/>
            <person name="Henrissat B."/>
            <person name="Grigoriev I.V."/>
            <person name="Hibbett D.S."/>
            <person name="Martin F."/>
        </authorList>
    </citation>
    <scope>NUCLEOTIDE SEQUENCE [LARGE SCALE GENOMIC DNA]</scope>
    <source>
        <strain evidence="3">Ve08.2h10</strain>
    </source>
</reference>
<dbReference type="OrthoDB" id="2266637at2759"/>
<keyword evidence="3" id="KW-1185">Reference proteome</keyword>
<evidence type="ECO:0000313" key="3">
    <source>
        <dbReference type="Proteomes" id="UP000054538"/>
    </source>
</evidence>
<protein>
    <submittedName>
        <fullName evidence="2">Uncharacterized protein</fullName>
    </submittedName>
</protein>
<dbReference type="HOGENOM" id="CLU_1810784_0_0_1"/>
<feature type="transmembrane region" description="Helical" evidence="1">
    <location>
        <begin position="98"/>
        <end position="124"/>
    </location>
</feature>
<evidence type="ECO:0000313" key="2">
    <source>
        <dbReference type="EMBL" id="KIK78852.1"/>
    </source>
</evidence>
<keyword evidence="1" id="KW-0812">Transmembrane</keyword>